<accession>A0A225AXY8</accession>
<dbReference type="GeneID" id="31004753"/>
<dbReference type="InterPro" id="IPR011009">
    <property type="entry name" value="Kinase-like_dom_sf"/>
</dbReference>
<evidence type="ECO:0000256" key="6">
    <source>
        <dbReference type="ARBA" id="ARBA00022840"/>
    </source>
</evidence>
<dbReference type="GO" id="GO:0004674">
    <property type="term" value="F:protein serine/threonine kinase activity"/>
    <property type="evidence" value="ECO:0007669"/>
    <property type="project" value="UniProtKB-KW"/>
</dbReference>
<dbReference type="PANTHER" id="PTHR24343">
    <property type="entry name" value="SERINE/THREONINE KINASE"/>
    <property type="match status" value="1"/>
</dbReference>
<dbReference type="STRING" id="1441469.A0A225AXY8"/>
<dbReference type="Pfam" id="PF00069">
    <property type="entry name" value="Pkinase"/>
    <property type="match status" value="1"/>
</dbReference>
<evidence type="ECO:0000256" key="2">
    <source>
        <dbReference type="ARBA" id="ARBA00022527"/>
    </source>
</evidence>
<comment type="catalytic activity">
    <reaction evidence="8">
        <text>L-seryl-[protein] + ATP = O-phospho-L-seryl-[protein] + ADP + H(+)</text>
        <dbReference type="Rhea" id="RHEA:17989"/>
        <dbReference type="Rhea" id="RHEA-COMP:9863"/>
        <dbReference type="Rhea" id="RHEA-COMP:11604"/>
        <dbReference type="ChEBI" id="CHEBI:15378"/>
        <dbReference type="ChEBI" id="CHEBI:29999"/>
        <dbReference type="ChEBI" id="CHEBI:30616"/>
        <dbReference type="ChEBI" id="CHEBI:83421"/>
        <dbReference type="ChEBI" id="CHEBI:456216"/>
        <dbReference type="EC" id="2.7.11.1"/>
    </reaction>
</comment>
<keyword evidence="6" id="KW-0067">ATP-binding</keyword>
<comment type="catalytic activity">
    <reaction evidence="7">
        <text>L-threonyl-[protein] + ATP = O-phospho-L-threonyl-[protein] + ADP + H(+)</text>
        <dbReference type="Rhea" id="RHEA:46608"/>
        <dbReference type="Rhea" id="RHEA-COMP:11060"/>
        <dbReference type="Rhea" id="RHEA-COMP:11605"/>
        <dbReference type="ChEBI" id="CHEBI:15378"/>
        <dbReference type="ChEBI" id="CHEBI:30013"/>
        <dbReference type="ChEBI" id="CHEBI:30616"/>
        <dbReference type="ChEBI" id="CHEBI:61977"/>
        <dbReference type="ChEBI" id="CHEBI:456216"/>
        <dbReference type="EC" id="2.7.11.1"/>
    </reaction>
</comment>
<proteinExistence type="predicted"/>
<evidence type="ECO:0000313" key="10">
    <source>
        <dbReference type="EMBL" id="OKL59325.1"/>
    </source>
</evidence>
<protein>
    <recommendedName>
        <fullName evidence="1">non-specific serine/threonine protein kinase</fullName>
        <ecNumber evidence="1">2.7.11.1</ecNumber>
    </recommendedName>
</protein>
<dbReference type="AlphaFoldDB" id="A0A225AXY8"/>
<dbReference type="RefSeq" id="XP_020119446.1">
    <property type="nucleotide sequence ID" value="XM_020267391.1"/>
</dbReference>
<dbReference type="GO" id="GO:0030003">
    <property type="term" value="P:intracellular monoatomic cation homeostasis"/>
    <property type="evidence" value="ECO:0007669"/>
    <property type="project" value="TreeGrafter"/>
</dbReference>
<dbReference type="OrthoDB" id="6513151at2759"/>
<evidence type="ECO:0000256" key="5">
    <source>
        <dbReference type="ARBA" id="ARBA00022777"/>
    </source>
</evidence>
<dbReference type="PANTHER" id="PTHR24343:SF191">
    <property type="entry name" value="SERINE_THREONINE PROTEIN KINASE"/>
    <property type="match status" value="1"/>
</dbReference>
<dbReference type="GO" id="GO:0005524">
    <property type="term" value="F:ATP binding"/>
    <property type="evidence" value="ECO:0007669"/>
    <property type="project" value="UniProtKB-KW"/>
</dbReference>
<evidence type="ECO:0000313" key="11">
    <source>
        <dbReference type="Proteomes" id="UP000214365"/>
    </source>
</evidence>
<evidence type="ECO:0000256" key="1">
    <source>
        <dbReference type="ARBA" id="ARBA00012513"/>
    </source>
</evidence>
<dbReference type="EC" id="2.7.11.1" evidence="1"/>
<keyword evidence="3" id="KW-0808">Transferase</keyword>
<keyword evidence="2" id="KW-0723">Serine/threonine-protein kinase</keyword>
<keyword evidence="5" id="KW-0418">Kinase</keyword>
<keyword evidence="4" id="KW-0547">Nucleotide-binding</keyword>
<feature type="domain" description="Protein kinase" evidence="9">
    <location>
        <begin position="45"/>
        <end position="325"/>
    </location>
</feature>
<sequence length="340" mass="39698">MRTASFQYTLQTMSLEVIDQLRNEIRAVLKNGDIAEHDASLIKNYGSCKEILNCDVASTVRVAHKKIQNDDTRIEKLFAVKIFRRRHREPVKKYRDRVASEYCIARSLSHPHVVQTLDLLQDTRRNLCQVMEYCAGDLFALIRTVKRLEAVESDCYFKQLVLGIQYIHDMGVSHRNLKPENLLLTFQGALKIADFGCADCFRLPWERKSHNLYSLQGTVPYIAPEQFVLKMFDPRAIDIWPLGIIYVAMRTGRWLWRSATEDDEHYQEYLQYHKAEKYFQLERINGDYANFEYVKAYRRTVLYAILDPDPKTRVTISDILRSTWITGKDIKVCDAGKKGL</sequence>
<dbReference type="GO" id="GO:0005829">
    <property type="term" value="C:cytosol"/>
    <property type="evidence" value="ECO:0007669"/>
    <property type="project" value="TreeGrafter"/>
</dbReference>
<evidence type="ECO:0000259" key="9">
    <source>
        <dbReference type="PROSITE" id="PS50011"/>
    </source>
</evidence>
<dbReference type="PROSITE" id="PS50011">
    <property type="entry name" value="PROTEIN_KINASE_DOM"/>
    <property type="match status" value="1"/>
</dbReference>
<dbReference type="Proteomes" id="UP000214365">
    <property type="component" value="Unassembled WGS sequence"/>
</dbReference>
<comment type="caution">
    <text evidence="10">The sequence shown here is derived from an EMBL/GenBank/DDBJ whole genome shotgun (WGS) entry which is preliminary data.</text>
</comment>
<dbReference type="CDD" id="cd13994">
    <property type="entry name" value="STKc_HAL4_like"/>
    <property type="match status" value="1"/>
</dbReference>
<name>A0A225AXY8_TALAT</name>
<dbReference type="SUPFAM" id="SSF56112">
    <property type="entry name" value="Protein kinase-like (PK-like)"/>
    <property type="match status" value="1"/>
</dbReference>
<evidence type="ECO:0000256" key="3">
    <source>
        <dbReference type="ARBA" id="ARBA00022679"/>
    </source>
</evidence>
<gene>
    <name evidence="10" type="ORF">UA08_04997</name>
</gene>
<reference evidence="10 11" key="1">
    <citation type="submission" date="2015-06" db="EMBL/GenBank/DDBJ databases">
        <title>Talaromyces atroroseus IBT 11181 draft genome.</title>
        <authorList>
            <person name="Rasmussen K.B."/>
            <person name="Rasmussen S."/>
            <person name="Petersen B."/>
            <person name="Sicheritz-Ponten T."/>
            <person name="Mortensen U.H."/>
            <person name="Thrane U."/>
        </authorList>
    </citation>
    <scope>NUCLEOTIDE SEQUENCE [LARGE SCALE GENOMIC DNA]</scope>
    <source>
        <strain evidence="10 11">IBT 11181</strain>
    </source>
</reference>
<dbReference type="EMBL" id="LFMY01000007">
    <property type="protein sequence ID" value="OKL59325.1"/>
    <property type="molecule type" value="Genomic_DNA"/>
</dbReference>
<organism evidence="10 11">
    <name type="scientific">Talaromyces atroroseus</name>
    <dbReference type="NCBI Taxonomy" id="1441469"/>
    <lineage>
        <taxon>Eukaryota</taxon>
        <taxon>Fungi</taxon>
        <taxon>Dikarya</taxon>
        <taxon>Ascomycota</taxon>
        <taxon>Pezizomycotina</taxon>
        <taxon>Eurotiomycetes</taxon>
        <taxon>Eurotiomycetidae</taxon>
        <taxon>Eurotiales</taxon>
        <taxon>Trichocomaceae</taxon>
        <taxon>Talaromyces</taxon>
        <taxon>Talaromyces sect. Trachyspermi</taxon>
    </lineage>
</organism>
<evidence type="ECO:0000256" key="8">
    <source>
        <dbReference type="ARBA" id="ARBA00048679"/>
    </source>
</evidence>
<keyword evidence="11" id="KW-1185">Reference proteome</keyword>
<evidence type="ECO:0000256" key="4">
    <source>
        <dbReference type="ARBA" id="ARBA00022741"/>
    </source>
</evidence>
<dbReference type="Gene3D" id="1.10.510.10">
    <property type="entry name" value="Transferase(Phosphotransferase) domain 1"/>
    <property type="match status" value="1"/>
</dbReference>
<dbReference type="InterPro" id="IPR000719">
    <property type="entry name" value="Prot_kinase_dom"/>
</dbReference>
<evidence type="ECO:0000256" key="7">
    <source>
        <dbReference type="ARBA" id="ARBA00047899"/>
    </source>
</evidence>